<dbReference type="AlphaFoldDB" id="A0A0A9BIC9"/>
<evidence type="ECO:0000313" key="2">
    <source>
        <dbReference type="EMBL" id="JAD61918.1"/>
    </source>
</evidence>
<keyword evidence="1" id="KW-0812">Transmembrane</keyword>
<reference evidence="2" key="2">
    <citation type="journal article" date="2015" name="Data Brief">
        <title>Shoot transcriptome of the giant reed, Arundo donax.</title>
        <authorList>
            <person name="Barrero R.A."/>
            <person name="Guerrero F.D."/>
            <person name="Moolhuijzen P."/>
            <person name="Goolsby J.A."/>
            <person name="Tidwell J."/>
            <person name="Bellgard S.E."/>
            <person name="Bellgard M.I."/>
        </authorList>
    </citation>
    <scope>NUCLEOTIDE SEQUENCE</scope>
    <source>
        <tissue evidence="2">Shoot tissue taken approximately 20 cm above the soil surface</tissue>
    </source>
</reference>
<feature type="transmembrane region" description="Helical" evidence="1">
    <location>
        <begin position="12"/>
        <end position="34"/>
    </location>
</feature>
<name>A0A0A9BIC9_ARUDO</name>
<protein>
    <submittedName>
        <fullName evidence="2">Uncharacterized protein</fullName>
    </submittedName>
</protein>
<keyword evidence="1" id="KW-0472">Membrane</keyword>
<organism evidence="2">
    <name type="scientific">Arundo donax</name>
    <name type="common">Giant reed</name>
    <name type="synonym">Donax arundinaceus</name>
    <dbReference type="NCBI Taxonomy" id="35708"/>
    <lineage>
        <taxon>Eukaryota</taxon>
        <taxon>Viridiplantae</taxon>
        <taxon>Streptophyta</taxon>
        <taxon>Embryophyta</taxon>
        <taxon>Tracheophyta</taxon>
        <taxon>Spermatophyta</taxon>
        <taxon>Magnoliopsida</taxon>
        <taxon>Liliopsida</taxon>
        <taxon>Poales</taxon>
        <taxon>Poaceae</taxon>
        <taxon>PACMAD clade</taxon>
        <taxon>Arundinoideae</taxon>
        <taxon>Arundineae</taxon>
        <taxon>Arundo</taxon>
    </lineage>
</organism>
<keyword evidence="1" id="KW-1133">Transmembrane helix</keyword>
<reference evidence="2" key="1">
    <citation type="submission" date="2014-09" db="EMBL/GenBank/DDBJ databases">
        <authorList>
            <person name="Magalhaes I.L.F."/>
            <person name="Oliveira U."/>
            <person name="Santos F.R."/>
            <person name="Vidigal T.H.D.A."/>
            <person name="Brescovit A.D."/>
            <person name="Santos A.J."/>
        </authorList>
    </citation>
    <scope>NUCLEOTIDE SEQUENCE</scope>
    <source>
        <tissue evidence="2">Shoot tissue taken approximately 20 cm above the soil surface</tissue>
    </source>
</reference>
<sequence length="35" mass="4095">MLLLLLFFRMKIQTVMLISFAVQVYLLVSNLSMFA</sequence>
<proteinExistence type="predicted"/>
<dbReference type="EMBL" id="GBRH01235977">
    <property type="protein sequence ID" value="JAD61918.1"/>
    <property type="molecule type" value="Transcribed_RNA"/>
</dbReference>
<evidence type="ECO:0000256" key="1">
    <source>
        <dbReference type="SAM" id="Phobius"/>
    </source>
</evidence>
<accession>A0A0A9BIC9</accession>